<name>A0ACC2KFQ8_PERAE</name>
<accession>A0ACC2KFQ8</accession>
<sequence>MSSSSCRLEKEEEQVEEEEEDDETTLVRRIGVPSSSRMRSCQEFMEIVSGRVGSDQDDVTNLLRLLD</sequence>
<comment type="caution">
    <text evidence="1">The sequence shown here is derived from an EMBL/GenBank/DDBJ whole genome shotgun (WGS) entry which is preliminary data.</text>
</comment>
<dbReference type="Proteomes" id="UP001234297">
    <property type="component" value="Chromosome 9"/>
</dbReference>
<proteinExistence type="predicted"/>
<reference evidence="1 2" key="1">
    <citation type="journal article" date="2022" name="Hortic Res">
        <title>A haplotype resolved chromosomal level avocado genome allows analysis of novel avocado genes.</title>
        <authorList>
            <person name="Nath O."/>
            <person name="Fletcher S.J."/>
            <person name="Hayward A."/>
            <person name="Shaw L.M."/>
            <person name="Masouleh A.K."/>
            <person name="Furtado A."/>
            <person name="Henry R.J."/>
            <person name="Mitter N."/>
        </authorList>
    </citation>
    <scope>NUCLEOTIDE SEQUENCE [LARGE SCALE GENOMIC DNA]</scope>
    <source>
        <strain evidence="2">cv. Hass</strain>
    </source>
</reference>
<organism evidence="1 2">
    <name type="scientific">Persea americana</name>
    <name type="common">Avocado</name>
    <dbReference type="NCBI Taxonomy" id="3435"/>
    <lineage>
        <taxon>Eukaryota</taxon>
        <taxon>Viridiplantae</taxon>
        <taxon>Streptophyta</taxon>
        <taxon>Embryophyta</taxon>
        <taxon>Tracheophyta</taxon>
        <taxon>Spermatophyta</taxon>
        <taxon>Magnoliopsida</taxon>
        <taxon>Magnoliidae</taxon>
        <taxon>Laurales</taxon>
        <taxon>Lauraceae</taxon>
        <taxon>Persea</taxon>
    </lineage>
</organism>
<keyword evidence="2" id="KW-1185">Reference proteome</keyword>
<dbReference type="EMBL" id="CM056817">
    <property type="protein sequence ID" value="KAJ8619810.1"/>
    <property type="molecule type" value="Genomic_DNA"/>
</dbReference>
<evidence type="ECO:0000313" key="1">
    <source>
        <dbReference type="EMBL" id="KAJ8619810.1"/>
    </source>
</evidence>
<gene>
    <name evidence="1" type="ORF">MRB53_028339</name>
</gene>
<evidence type="ECO:0000313" key="2">
    <source>
        <dbReference type="Proteomes" id="UP001234297"/>
    </source>
</evidence>
<protein>
    <submittedName>
        <fullName evidence="1">Uncharacterized protein</fullName>
    </submittedName>
</protein>